<keyword evidence="1 2" id="KW-0808">Transferase</keyword>
<evidence type="ECO:0000313" key="2">
    <source>
        <dbReference type="EMBL" id="QIZ09247.1"/>
    </source>
</evidence>
<dbReference type="Pfam" id="PF02515">
    <property type="entry name" value="CoA_transf_3"/>
    <property type="match status" value="1"/>
</dbReference>
<dbReference type="InterPro" id="IPR050483">
    <property type="entry name" value="CoA-transferase_III_domain"/>
</dbReference>
<dbReference type="EMBL" id="CP051128">
    <property type="protein sequence ID" value="QIZ09247.1"/>
    <property type="molecule type" value="Genomic_DNA"/>
</dbReference>
<protein>
    <submittedName>
        <fullName evidence="2">CoA transferase</fullName>
    </submittedName>
</protein>
<dbReference type="Gene3D" id="3.30.1540.10">
    <property type="entry name" value="formyl-coa transferase, domain 3"/>
    <property type="match status" value="1"/>
</dbReference>
<dbReference type="Gene3D" id="3.40.50.10540">
    <property type="entry name" value="Crotonobetainyl-coa:carnitine coa-transferase, domain 1"/>
    <property type="match status" value="1"/>
</dbReference>
<dbReference type="PANTHER" id="PTHR48207:SF3">
    <property type="entry name" value="SUCCINATE--HYDROXYMETHYLGLUTARATE COA-TRANSFERASE"/>
    <property type="match status" value="1"/>
</dbReference>
<gene>
    <name evidence="2" type="ORF">HFZ78_23185</name>
</gene>
<dbReference type="AlphaFoldDB" id="A0A6H1P768"/>
<reference evidence="2 3" key="2">
    <citation type="submission" date="2020-04" db="EMBL/GenBank/DDBJ databases">
        <authorList>
            <person name="Fomenkov A."/>
            <person name="Anton B.P."/>
            <person name="Roberts R.J."/>
        </authorList>
    </citation>
    <scope>NUCLEOTIDE SEQUENCE [LARGE SCALE GENOMIC DNA]</scope>
    <source>
        <strain evidence="2 3">S2</strain>
    </source>
</reference>
<accession>A0A6H1P768</accession>
<dbReference type="Proteomes" id="UP000501868">
    <property type="component" value="Chromosome"/>
</dbReference>
<dbReference type="GO" id="GO:0008410">
    <property type="term" value="F:CoA-transferase activity"/>
    <property type="evidence" value="ECO:0007669"/>
    <property type="project" value="TreeGrafter"/>
</dbReference>
<dbReference type="InterPro" id="IPR003673">
    <property type="entry name" value="CoA-Trfase_fam_III"/>
</dbReference>
<name>A0A6H1P768_PRIMG</name>
<dbReference type="PANTHER" id="PTHR48207">
    <property type="entry name" value="SUCCINATE--HYDROXYMETHYLGLUTARATE COA-TRANSFERASE"/>
    <property type="match status" value="1"/>
</dbReference>
<evidence type="ECO:0000256" key="1">
    <source>
        <dbReference type="ARBA" id="ARBA00022679"/>
    </source>
</evidence>
<dbReference type="SUPFAM" id="SSF89796">
    <property type="entry name" value="CoA-transferase family III (CaiB/BaiF)"/>
    <property type="match status" value="1"/>
</dbReference>
<dbReference type="InterPro" id="IPR044855">
    <property type="entry name" value="CoA-Trfase_III_dom3_sf"/>
</dbReference>
<organism evidence="2 3">
    <name type="scientific">Priestia megaterium</name>
    <name type="common">Bacillus megaterium</name>
    <dbReference type="NCBI Taxonomy" id="1404"/>
    <lineage>
        <taxon>Bacteria</taxon>
        <taxon>Bacillati</taxon>
        <taxon>Bacillota</taxon>
        <taxon>Bacilli</taxon>
        <taxon>Bacillales</taxon>
        <taxon>Bacillaceae</taxon>
        <taxon>Priestia</taxon>
    </lineage>
</organism>
<dbReference type="InterPro" id="IPR023606">
    <property type="entry name" value="CoA-Trfase_III_dom_1_sf"/>
</dbReference>
<reference evidence="2 3" key="1">
    <citation type="submission" date="2020-04" db="EMBL/GenBank/DDBJ databases">
        <title>Genome-Wide Identification of 5-Methylcytosine Sites in Bacterial Genomes By High-Throughput Sequencing of MspJI Restriction Fragments.</title>
        <authorList>
            <person name="Wu V."/>
        </authorList>
    </citation>
    <scope>NUCLEOTIDE SEQUENCE [LARGE SCALE GENOMIC DNA]</scope>
    <source>
        <strain evidence="2 3">S2</strain>
    </source>
</reference>
<evidence type="ECO:0000313" key="3">
    <source>
        <dbReference type="Proteomes" id="UP000501868"/>
    </source>
</evidence>
<proteinExistence type="predicted"/>
<sequence length="395" mass="43412">MKGALDGIRILDVSRVLAGPFCSMILGDLGAEVIKIEHNASGDETRGWGPPFVNGESAYYLCANRNKQSMTLNLKSEEGKKIFSKLAFTSDVVIQNFKSGTLEKMGLGYSQLKAINPGLILASITGFGLTGPYKDLPGYDYIIQAMSGLMSITGEPEGSPVKVGVAIADVLTGLYTCIGILGALQHRNQTEEGQEIDISLMDCQISSLINVASNYLCSGVIPKRLGNRHPNISPYQVFNTLDGELVIAVGNDEQFKRFAAVLGRPELAEMEEFIHNEQRLKNNDKLVAICEELLSKKPKKEWKERLDATGVPNGPINTIAEMFEDPQIKAREMIVEMEHPLIDHLQLTGSPLKLSATPVTMRRHPPLFGEHTESLLESIGYNSEEISRLKQNKII</sequence>